<name>A0ABP7F048_9STAP</name>
<evidence type="ECO:0000313" key="2">
    <source>
        <dbReference type="EMBL" id="GAA3725171.1"/>
    </source>
</evidence>
<gene>
    <name evidence="2" type="ORF">GCM10022378_13840</name>
</gene>
<dbReference type="Proteomes" id="UP001500920">
    <property type="component" value="Unassembled WGS sequence"/>
</dbReference>
<dbReference type="EMBL" id="BAABCK010000023">
    <property type="protein sequence ID" value="GAA3725171.1"/>
    <property type="molecule type" value="Genomic_DNA"/>
</dbReference>
<keyword evidence="1" id="KW-0812">Transmembrane</keyword>
<keyword evidence="1" id="KW-1133">Transmembrane helix</keyword>
<sequence length="58" mass="7087">MKNRLHLSNEGFFSFSMYIVLIYMAGVYYHYHNRFMMIIEIQSNFIEIYNTRIQDILG</sequence>
<organism evidence="2 3">
    <name type="scientific">Salinicoccus jeotgali</name>
    <dbReference type="NCBI Taxonomy" id="381634"/>
    <lineage>
        <taxon>Bacteria</taxon>
        <taxon>Bacillati</taxon>
        <taxon>Bacillota</taxon>
        <taxon>Bacilli</taxon>
        <taxon>Bacillales</taxon>
        <taxon>Staphylococcaceae</taxon>
        <taxon>Salinicoccus</taxon>
    </lineage>
</organism>
<reference evidence="3" key="1">
    <citation type="journal article" date="2019" name="Int. J. Syst. Evol. Microbiol.">
        <title>The Global Catalogue of Microorganisms (GCM) 10K type strain sequencing project: providing services to taxonomists for standard genome sequencing and annotation.</title>
        <authorList>
            <consortium name="The Broad Institute Genomics Platform"/>
            <consortium name="The Broad Institute Genome Sequencing Center for Infectious Disease"/>
            <person name="Wu L."/>
            <person name="Ma J."/>
        </authorList>
    </citation>
    <scope>NUCLEOTIDE SEQUENCE [LARGE SCALE GENOMIC DNA]</scope>
    <source>
        <strain evidence="3">JCM 16981</strain>
    </source>
</reference>
<keyword evidence="1" id="KW-0472">Membrane</keyword>
<proteinExistence type="predicted"/>
<keyword evidence="3" id="KW-1185">Reference proteome</keyword>
<dbReference type="RefSeq" id="WP_344702836.1">
    <property type="nucleotide sequence ID" value="NZ_BAABCK010000023.1"/>
</dbReference>
<comment type="caution">
    <text evidence="2">The sequence shown here is derived from an EMBL/GenBank/DDBJ whole genome shotgun (WGS) entry which is preliminary data.</text>
</comment>
<evidence type="ECO:0000313" key="3">
    <source>
        <dbReference type="Proteomes" id="UP001500920"/>
    </source>
</evidence>
<accession>A0ABP7F048</accession>
<feature type="transmembrane region" description="Helical" evidence="1">
    <location>
        <begin position="12"/>
        <end position="31"/>
    </location>
</feature>
<protein>
    <submittedName>
        <fullName evidence="2">Uncharacterized protein</fullName>
    </submittedName>
</protein>
<evidence type="ECO:0000256" key="1">
    <source>
        <dbReference type="SAM" id="Phobius"/>
    </source>
</evidence>